<reference evidence="2 3" key="1">
    <citation type="journal article" date="2017" name="Mol. Biol. Evol.">
        <title>The 4-celled Tetrabaena socialis nuclear genome reveals the essential components for genetic control of cell number at the origin of multicellularity in the volvocine lineage.</title>
        <authorList>
            <person name="Featherston J."/>
            <person name="Arakaki Y."/>
            <person name="Hanschen E.R."/>
            <person name="Ferris P.J."/>
            <person name="Michod R.E."/>
            <person name="Olson B.J.S.C."/>
            <person name="Nozaki H."/>
            <person name="Durand P.M."/>
        </authorList>
    </citation>
    <scope>NUCLEOTIDE SEQUENCE [LARGE SCALE GENOMIC DNA]</scope>
    <source>
        <strain evidence="2 3">NIES-571</strain>
    </source>
</reference>
<sequence>MKLSPVLGFLFSGVVLKQLGLFQDLKDTERLAELGVLFLLFEMGL</sequence>
<keyword evidence="3" id="KW-1185">Reference proteome</keyword>
<dbReference type="GO" id="GO:0016020">
    <property type="term" value="C:membrane"/>
    <property type="evidence" value="ECO:0007669"/>
    <property type="project" value="TreeGrafter"/>
</dbReference>
<name>A0A2J7ZGR1_9CHLO</name>
<comment type="caution">
    <text evidence="2">The sequence shown here is derived from an EMBL/GenBank/DDBJ whole genome shotgun (WGS) entry which is preliminary data.</text>
</comment>
<organism evidence="2 3">
    <name type="scientific">Tetrabaena socialis</name>
    <dbReference type="NCBI Taxonomy" id="47790"/>
    <lineage>
        <taxon>Eukaryota</taxon>
        <taxon>Viridiplantae</taxon>
        <taxon>Chlorophyta</taxon>
        <taxon>core chlorophytes</taxon>
        <taxon>Chlorophyceae</taxon>
        <taxon>CS clade</taxon>
        <taxon>Chlamydomonadales</taxon>
        <taxon>Tetrabaenaceae</taxon>
        <taxon>Tetrabaena</taxon>
    </lineage>
</organism>
<proteinExistence type="predicted"/>
<dbReference type="GO" id="GO:0009507">
    <property type="term" value="C:chloroplast"/>
    <property type="evidence" value="ECO:0007669"/>
    <property type="project" value="TreeGrafter"/>
</dbReference>
<feature type="signal peptide" evidence="1">
    <location>
        <begin position="1"/>
        <end position="16"/>
    </location>
</feature>
<keyword evidence="1" id="KW-0732">Signal</keyword>
<dbReference type="EMBL" id="PGGS01002857">
    <property type="protein sequence ID" value="PNG99460.1"/>
    <property type="molecule type" value="Genomic_DNA"/>
</dbReference>
<feature type="chain" id="PRO_5014360087" evidence="1">
    <location>
        <begin position="17"/>
        <end position="45"/>
    </location>
</feature>
<dbReference type="InterPro" id="IPR038770">
    <property type="entry name" value="Na+/solute_symporter_sf"/>
</dbReference>
<accession>A0A2J7ZGR1</accession>
<dbReference type="Gene3D" id="1.20.1530.20">
    <property type="match status" value="1"/>
</dbReference>
<dbReference type="AlphaFoldDB" id="A0A2J7ZGR1"/>
<protein>
    <submittedName>
        <fullName evidence="2">K(+) efflux antiporter 3, chloroplastic</fullName>
    </submittedName>
</protein>
<feature type="non-terminal residue" evidence="2">
    <location>
        <position position="45"/>
    </location>
</feature>
<gene>
    <name evidence="2" type="ORF">TSOC_014760</name>
</gene>
<evidence type="ECO:0000313" key="2">
    <source>
        <dbReference type="EMBL" id="PNG99460.1"/>
    </source>
</evidence>
<dbReference type="PANTHER" id="PTHR46157:SF4">
    <property type="entry name" value="K(+) EFFLUX ANTIPORTER 3, CHLOROPLASTIC"/>
    <property type="match status" value="1"/>
</dbReference>
<dbReference type="Proteomes" id="UP000236333">
    <property type="component" value="Unassembled WGS sequence"/>
</dbReference>
<dbReference type="PANTHER" id="PTHR46157">
    <property type="entry name" value="K(+) EFFLUX ANTIPORTER 3, CHLOROPLASTIC"/>
    <property type="match status" value="1"/>
</dbReference>
<evidence type="ECO:0000313" key="3">
    <source>
        <dbReference type="Proteomes" id="UP000236333"/>
    </source>
</evidence>
<evidence type="ECO:0000256" key="1">
    <source>
        <dbReference type="SAM" id="SignalP"/>
    </source>
</evidence>
<dbReference type="OrthoDB" id="4834at2759"/>